<reference evidence="4 5" key="1">
    <citation type="submission" date="2018-11" db="EMBL/GenBank/DDBJ databases">
        <authorList>
            <person name="Zhou Z."/>
            <person name="Wang G."/>
        </authorList>
    </citation>
    <scope>NUCLEOTIDE SEQUENCE [LARGE SCALE GENOMIC DNA]</scope>
    <source>
        <strain evidence="4 5">KCTC42998</strain>
    </source>
</reference>
<accession>A0A3P1CCC9</accession>
<dbReference type="InterPro" id="IPR029039">
    <property type="entry name" value="Flavoprotein-like_sf"/>
</dbReference>
<name>A0A3P1CCC9_9BACT</name>
<dbReference type="Pfam" id="PF02525">
    <property type="entry name" value="Flavodoxin_2"/>
    <property type="match status" value="1"/>
</dbReference>
<dbReference type="Proteomes" id="UP000274271">
    <property type="component" value="Unassembled WGS sequence"/>
</dbReference>
<dbReference type="RefSeq" id="WP_124910494.1">
    <property type="nucleotide sequence ID" value="NZ_RQJP01000007.1"/>
</dbReference>
<dbReference type="InterPro" id="IPR051545">
    <property type="entry name" value="NAD(P)H_dehydrogenase_qn"/>
</dbReference>
<evidence type="ECO:0000256" key="1">
    <source>
        <dbReference type="ARBA" id="ARBA00006252"/>
    </source>
</evidence>
<dbReference type="PANTHER" id="PTHR10204:SF34">
    <property type="entry name" value="NAD(P)H DEHYDROGENASE [QUINONE] 1 ISOFORM 1"/>
    <property type="match status" value="1"/>
</dbReference>
<keyword evidence="2" id="KW-0560">Oxidoreductase</keyword>
<dbReference type="EMBL" id="RQJP01000007">
    <property type="protein sequence ID" value="RRB10484.1"/>
    <property type="molecule type" value="Genomic_DNA"/>
</dbReference>
<gene>
    <name evidence="4" type="ORF">EHT87_30150</name>
</gene>
<dbReference type="PANTHER" id="PTHR10204">
    <property type="entry name" value="NAD P H OXIDOREDUCTASE-RELATED"/>
    <property type="match status" value="1"/>
</dbReference>
<comment type="similarity">
    <text evidence="1">Belongs to the NAD(P)H dehydrogenase (quinone) family.</text>
</comment>
<feature type="domain" description="Flavodoxin-like fold" evidence="3">
    <location>
        <begin position="1"/>
        <end position="182"/>
    </location>
</feature>
<protein>
    <submittedName>
        <fullName evidence="4">Flavodoxin family protein</fullName>
    </submittedName>
</protein>
<comment type="caution">
    <text evidence="4">The sequence shown here is derived from an EMBL/GenBank/DDBJ whole genome shotgun (WGS) entry which is preliminary data.</text>
</comment>
<evidence type="ECO:0000256" key="2">
    <source>
        <dbReference type="ARBA" id="ARBA00023002"/>
    </source>
</evidence>
<dbReference type="SUPFAM" id="SSF52218">
    <property type="entry name" value="Flavoproteins"/>
    <property type="match status" value="1"/>
</dbReference>
<proteinExistence type="inferred from homology"/>
<dbReference type="Gene3D" id="3.40.50.360">
    <property type="match status" value="1"/>
</dbReference>
<dbReference type="InterPro" id="IPR003680">
    <property type="entry name" value="Flavodoxin_fold"/>
</dbReference>
<dbReference type="OrthoDB" id="652200at2"/>
<sequence>MRTVIVFNHPYNGSYCNAILNAVTKGLQKAGHEVDLMHLDNDGFNPVMSQADLKAFVARQPIDPQVIDYNERLKKADHLIFIFPIWWDIMPATTKGFIDRVLSPGVVYDHHPRGFGLVPLLKNLKRITIITTMNKPGILYLLLIGNLIRKVMVRSVFKTMGYKNINWISFTSVKTVSQAKRVKWLSNLEKRFSTLIN</sequence>
<organism evidence="4 5">
    <name type="scientific">Larkinella knui</name>
    <dbReference type="NCBI Taxonomy" id="2025310"/>
    <lineage>
        <taxon>Bacteria</taxon>
        <taxon>Pseudomonadati</taxon>
        <taxon>Bacteroidota</taxon>
        <taxon>Cytophagia</taxon>
        <taxon>Cytophagales</taxon>
        <taxon>Spirosomataceae</taxon>
        <taxon>Larkinella</taxon>
    </lineage>
</organism>
<dbReference type="GO" id="GO:0003955">
    <property type="term" value="F:NAD(P)H dehydrogenase (quinone) activity"/>
    <property type="evidence" value="ECO:0007669"/>
    <property type="project" value="TreeGrafter"/>
</dbReference>
<dbReference type="GO" id="GO:0005829">
    <property type="term" value="C:cytosol"/>
    <property type="evidence" value="ECO:0007669"/>
    <property type="project" value="TreeGrafter"/>
</dbReference>
<evidence type="ECO:0000313" key="4">
    <source>
        <dbReference type="EMBL" id="RRB10484.1"/>
    </source>
</evidence>
<dbReference type="AlphaFoldDB" id="A0A3P1CCC9"/>
<evidence type="ECO:0000313" key="5">
    <source>
        <dbReference type="Proteomes" id="UP000274271"/>
    </source>
</evidence>
<keyword evidence="5" id="KW-1185">Reference proteome</keyword>
<evidence type="ECO:0000259" key="3">
    <source>
        <dbReference type="Pfam" id="PF02525"/>
    </source>
</evidence>